<name>A0ABW0U057_9BACL</name>
<evidence type="ECO:0000313" key="3">
    <source>
        <dbReference type="Proteomes" id="UP001596071"/>
    </source>
</evidence>
<dbReference type="RefSeq" id="WP_381446593.1">
    <property type="nucleotide sequence ID" value="NZ_JBHSNP010000028.1"/>
</dbReference>
<accession>A0ABW0U057</accession>
<dbReference type="Proteomes" id="UP001596071">
    <property type="component" value="Unassembled WGS sequence"/>
</dbReference>
<organism evidence="2 3">
    <name type="scientific">Sporosarcina koreensis</name>
    <dbReference type="NCBI Taxonomy" id="334735"/>
    <lineage>
        <taxon>Bacteria</taxon>
        <taxon>Bacillati</taxon>
        <taxon>Bacillota</taxon>
        <taxon>Bacilli</taxon>
        <taxon>Bacillales</taxon>
        <taxon>Caryophanaceae</taxon>
        <taxon>Sporosarcina</taxon>
    </lineage>
</organism>
<keyword evidence="1" id="KW-1133">Transmembrane helix</keyword>
<dbReference type="EMBL" id="JBHSNP010000028">
    <property type="protein sequence ID" value="MFC5604632.1"/>
    <property type="molecule type" value="Genomic_DNA"/>
</dbReference>
<gene>
    <name evidence="2" type="ORF">ACFPTP_15465</name>
</gene>
<keyword evidence="3" id="KW-1185">Reference proteome</keyword>
<feature type="transmembrane region" description="Helical" evidence="1">
    <location>
        <begin position="47"/>
        <end position="67"/>
    </location>
</feature>
<comment type="caution">
    <text evidence="2">The sequence shown here is derived from an EMBL/GenBank/DDBJ whole genome shotgun (WGS) entry which is preliminary data.</text>
</comment>
<reference evidence="3" key="1">
    <citation type="journal article" date="2019" name="Int. J. Syst. Evol. Microbiol.">
        <title>The Global Catalogue of Microorganisms (GCM) 10K type strain sequencing project: providing services to taxonomists for standard genome sequencing and annotation.</title>
        <authorList>
            <consortium name="The Broad Institute Genomics Platform"/>
            <consortium name="The Broad Institute Genome Sequencing Center for Infectious Disease"/>
            <person name="Wu L."/>
            <person name="Ma J."/>
        </authorList>
    </citation>
    <scope>NUCLEOTIDE SEQUENCE [LARGE SCALE GENOMIC DNA]</scope>
    <source>
        <strain evidence="3">KACC 11299</strain>
    </source>
</reference>
<protein>
    <recommendedName>
        <fullName evidence="4">DUF4179 domain-containing protein</fullName>
    </recommendedName>
</protein>
<evidence type="ECO:0008006" key="4">
    <source>
        <dbReference type="Google" id="ProtNLM"/>
    </source>
</evidence>
<keyword evidence="1" id="KW-0472">Membrane</keyword>
<evidence type="ECO:0000313" key="2">
    <source>
        <dbReference type="EMBL" id="MFC5604632.1"/>
    </source>
</evidence>
<proteinExistence type="predicted"/>
<evidence type="ECO:0000256" key="1">
    <source>
        <dbReference type="SAM" id="Phobius"/>
    </source>
</evidence>
<sequence length="442" mass="50899">MDRFETEIKKEVNDFLEKNIRFTHEEGERIRERIAPRKKRTIRFSPVYWTVMAAAASLFIFISISFISSPNGISIGNTTLLGFMNGEEQDSSIYKGKDLTIGVIGAAPEINEKQIAFQEISFEQFTIEEVRKFDAVFVMKESLSTAAEKQYTKIFTDSHIPFFFIDSNKGAYPFIEENLEYEEAAEIPYHNYFATGYLASIDGEEMTWTYEPSNEKNKGSFSAIFKTIEDVSHKTFNGNEDITDTDDVEISDGKDLTLVVERSGREDIQIAIAKLPVLLSYLTQNDNPDLEMSRLRSTFILTHQQKDYFLVSFNCGVKLCDQLLVEHSSKDEVQSIEVSESSILQDVKQQEDHLALLFGRTEGVAVVRNQIALLDLKEFIKFSPPKQLEVLESFEYPITRIEWKDNDLQVYIAVLEEPTFENIMEWNKNNGEPIQELLWEFK</sequence>
<keyword evidence="1" id="KW-0812">Transmembrane</keyword>